<reference evidence="1" key="1">
    <citation type="submission" date="2020-05" db="EMBL/GenBank/DDBJ databases">
        <authorList>
            <person name="Chiriac C."/>
            <person name="Salcher M."/>
            <person name="Ghai R."/>
            <person name="Kavagutti S V."/>
        </authorList>
    </citation>
    <scope>NUCLEOTIDE SEQUENCE</scope>
</reference>
<dbReference type="AlphaFoldDB" id="A0A6J6TZR0"/>
<dbReference type="InterPro" id="IPR029033">
    <property type="entry name" value="His_PPase_superfam"/>
</dbReference>
<evidence type="ECO:0000313" key="2">
    <source>
        <dbReference type="EMBL" id="CAB4916666.1"/>
    </source>
</evidence>
<dbReference type="EMBL" id="CAFBMG010000191">
    <property type="protein sequence ID" value="CAB4916666.1"/>
    <property type="molecule type" value="Genomic_DNA"/>
</dbReference>
<organism evidence="1">
    <name type="scientific">freshwater metagenome</name>
    <dbReference type="NCBI Taxonomy" id="449393"/>
    <lineage>
        <taxon>unclassified sequences</taxon>
        <taxon>metagenomes</taxon>
        <taxon>ecological metagenomes</taxon>
    </lineage>
</organism>
<protein>
    <submittedName>
        <fullName evidence="1">Unannotated protein</fullName>
    </submittedName>
</protein>
<dbReference type="CDD" id="cd07067">
    <property type="entry name" value="HP_PGM_like"/>
    <property type="match status" value="1"/>
</dbReference>
<dbReference type="InterPro" id="IPR013078">
    <property type="entry name" value="His_Pase_superF_clade-1"/>
</dbReference>
<name>A0A6J6TZR0_9ZZZZ</name>
<dbReference type="PANTHER" id="PTHR48100">
    <property type="entry name" value="BROAD-SPECIFICITY PHOSPHATASE YOR283W-RELATED"/>
    <property type="match status" value="1"/>
</dbReference>
<dbReference type="Gene3D" id="3.40.50.1240">
    <property type="entry name" value="Phosphoglycerate mutase-like"/>
    <property type="match status" value="1"/>
</dbReference>
<dbReference type="EMBL" id="CAEZYU010000092">
    <property type="protein sequence ID" value="CAB4752636.1"/>
    <property type="molecule type" value="Genomic_DNA"/>
</dbReference>
<dbReference type="GO" id="GO:0016791">
    <property type="term" value="F:phosphatase activity"/>
    <property type="evidence" value="ECO:0007669"/>
    <property type="project" value="TreeGrafter"/>
</dbReference>
<dbReference type="PANTHER" id="PTHR48100:SF2">
    <property type="entry name" value="CONSERVED PROTEIN"/>
    <property type="match status" value="1"/>
</dbReference>
<dbReference type="Pfam" id="PF00300">
    <property type="entry name" value="His_Phos_1"/>
    <property type="match status" value="1"/>
</dbReference>
<dbReference type="SUPFAM" id="SSF53254">
    <property type="entry name" value="Phosphoglycerate mutase-like"/>
    <property type="match status" value="1"/>
</dbReference>
<sequence length="203" mass="21854">MTTRMQRSLIILRHGRTVANASGLLLGRADPELDDRGLEQAAALGRVLTSGRFGEIAAVVSSPLLRAQMTAQALGFPVEIDERLIELDYGGWDGRPVADVSAAEWAMWRSDSEFAPPQGESLAVLGERTRQACVDWSSKELPQRGSVVLVSHVSPIKAAVGWALGVGDEVAWRTHLDPASITHVLGRNGSPVLSLFNDTAHLQ</sequence>
<gene>
    <name evidence="1" type="ORF">UFOPK2766_01747</name>
    <name evidence="2" type="ORF">UFOPK3519_01725</name>
</gene>
<proteinExistence type="predicted"/>
<dbReference type="GO" id="GO:0005737">
    <property type="term" value="C:cytoplasm"/>
    <property type="evidence" value="ECO:0007669"/>
    <property type="project" value="TreeGrafter"/>
</dbReference>
<dbReference type="InterPro" id="IPR050275">
    <property type="entry name" value="PGM_Phosphatase"/>
</dbReference>
<evidence type="ECO:0000313" key="1">
    <source>
        <dbReference type="EMBL" id="CAB4752636.1"/>
    </source>
</evidence>
<dbReference type="SMART" id="SM00855">
    <property type="entry name" value="PGAM"/>
    <property type="match status" value="1"/>
</dbReference>
<accession>A0A6J6TZR0</accession>